<evidence type="ECO:0000256" key="2">
    <source>
        <dbReference type="ARBA" id="ARBA00022801"/>
    </source>
</evidence>
<accession>A0A849AGZ4</accession>
<dbReference type="EMBL" id="JABENB010000001">
    <property type="protein sequence ID" value="NNG37700.1"/>
    <property type="molecule type" value="Genomic_DNA"/>
</dbReference>
<feature type="domain" description="Resuscitation-promoting factor core lysozyme-like" evidence="4">
    <location>
        <begin position="110"/>
        <end position="180"/>
    </location>
</feature>
<feature type="region of interest" description="Disordered" evidence="3">
    <location>
        <begin position="1"/>
        <end position="104"/>
    </location>
</feature>
<evidence type="ECO:0000256" key="3">
    <source>
        <dbReference type="SAM" id="MobiDB-lite"/>
    </source>
</evidence>
<comment type="similarity">
    <text evidence="1">Belongs to the transglycosylase family. Rpf subfamily.</text>
</comment>
<proteinExistence type="inferred from homology"/>
<dbReference type="Pfam" id="PF06737">
    <property type="entry name" value="Transglycosylas"/>
    <property type="match status" value="1"/>
</dbReference>
<feature type="compositionally biased region" description="Low complexity" evidence="3">
    <location>
        <begin position="7"/>
        <end position="42"/>
    </location>
</feature>
<gene>
    <name evidence="5" type="ORF">HJ588_00215</name>
</gene>
<dbReference type="SUPFAM" id="SSF53955">
    <property type="entry name" value="Lysozyme-like"/>
    <property type="match status" value="1"/>
</dbReference>
<dbReference type="InterPro" id="IPR023346">
    <property type="entry name" value="Lysozyme-like_dom_sf"/>
</dbReference>
<evidence type="ECO:0000313" key="5">
    <source>
        <dbReference type="EMBL" id="NNG37700.1"/>
    </source>
</evidence>
<keyword evidence="2" id="KW-0378">Hydrolase</keyword>
<feature type="compositionally biased region" description="Polar residues" evidence="3">
    <location>
        <begin position="88"/>
        <end position="100"/>
    </location>
</feature>
<dbReference type="CDD" id="cd13925">
    <property type="entry name" value="RPF"/>
    <property type="match status" value="1"/>
</dbReference>
<feature type="compositionally biased region" description="Low complexity" evidence="3">
    <location>
        <begin position="52"/>
        <end position="75"/>
    </location>
</feature>
<reference evidence="5 6" key="1">
    <citation type="submission" date="2020-05" db="EMBL/GenBank/DDBJ databases">
        <title>Flexivirga sp. ID2601S isolated from air conditioner.</title>
        <authorList>
            <person name="Kim D.H."/>
        </authorList>
    </citation>
    <scope>NUCLEOTIDE SEQUENCE [LARGE SCALE GENOMIC DNA]</scope>
    <source>
        <strain evidence="5 6">ID2601S</strain>
    </source>
</reference>
<evidence type="ECO:0000313" key="6">
    <source>
        <dbReference type="Proteomes" id="UP000557772"/>
    </source>
</evidence>
<organism evidence="5 6">
    <name type="scientific">Flexivirga aerilata</name>
    <dbReference type="NCBI Taxonomy" id="1656889"/>
    <lineage>
        <taxon>Bacteria</taxon>
        <taxon>Bacillati</taxon>
        <taxon>Actinomycetota</taxon>
        <taxon>Actinomycetes</taxon>
        <taxon>Micrococcales</taxon>
        <taxon>Dermacoccaceae</taxon>
        <taxon>Flexivirga</taxon>
    </lineage>
</organism>
<protein>
    <submittedName>
        <fullName evidence="5">Transglycosylase family protein</fullName>
    </submittedName>
</protein>
<dbReference type="InterPro" id="IPR010618">
    <property type="entry name" value="RPF"/>
</dbReference>
<name>A0A849AGZ4_9MICO</name>
<dbReference type="GO" id="GO:0016787">
    <property type="term" value="F:hydrolase activity"/>
    <property type="evidence" value="ECO:0007669"/>
    <property type="project" value="UniProtKB-KW"/>
</dbReference>
<dbReference type="AlphaFoldDB" id="A0A849AGZ4"/>
<comment type="caution">
    <text evidence="5">The sequence shown here is derived from an EMBL/GenBank/DDBJ whole genome shotgun (WGS) entry which is preliminary data.</text>
</comment>
<evidence type="ECO:0000256" key="1">
    <source>
        <dbReference type="ARBA" id="ARBA00010830"/>
    </source>
</evidence>
<dbReference type="Gene3D" id="1.10.530.10">
    <property type="match status" value="1"/>
</dbReference>
<sequence>MQLKPQTSSTAAPSSSSAAPKPSTTSATPKKTAAKTTTRATAGGVSRDHARATLTPRAAAPKATPKTVTPKKVTPNRVAPATKAPVQTPRTTPKPTSASNAGLDLSRAGMWDRIAMCESTGNWHINTGNGYYGGLQFDLGTWLGAGGGKFASRADLATREQQITIANTVFASRGLSPWQCASAA</sequence>
<evidence type="ECO:0000259" key="4">
    <source>
        <dbReference type="Pfam" id="PF06737"/>
    </source>
</evidence>
<dbReference type="Proteomes" id="UP000557772">
    <property type="component" value="Unassembled WGS sequence"/>
</dbReference>
<keyword evidence="6" id="KW-1185">Reference proteome</keyword>